<evidence type="ECO:0000256" key="2">
    <source>
        <dbReference type="ARBA" id="ARBA00005916"/>
    </source>
</evidence>
<dbReference type="PANTHER" id="PTHR43013:SF1">
    <property type="entry name" value="GLUTAMYL-TRNA REDUCTASE"/>
    <property type="match status" value="1"/>
</dbReference>
<dbReference type="InterPro" id="IPR036291">
    <property type="entry name" value="NAD(P)-bd_dom_sf"/>
</dbReference>
<dbReference type="InterPro" id="IPR018214">
    <property type="entry name" value="GluRdtase_CS"/>
</dbReference>
<dbReference type="RefSeq" id="WP_377154312.1">
    <property type="nucleotide sequence ID" value="NZ_JBHSAF010000015.1"/>
</dbReference>
<dbReference type="NCBIfam" id="TIGR01035">
    <property type="entry name" value="hemA"/>
    <property type="match status" value="1"/>
</dbReference>
<comment type="similarity">
    <text evidence="2 8 9">Belongs to the glutamyl-tRNA reductase family.</text>
</comment>
<dbReference type="Pfam" id="PF00745">
    <property type="entry name" value="GlutR_dimer"/>
    <property type="match status" value="1"/>
</dbReference>
<name>A0ABV8CSE8_9GAMM</name>
<evidence type="ECO:0000259" key="11">
    <source>
        <dbReference type="Pfam" id="PF01488"/>
    </source>
</evidence>
<evidence type="ECO:0000256" key="8">
    <source>
        <dbReference type="HAMAP-Rule" id="MF_00087"/>
    </source>
</evidence>
<dbReference type="PIRSF" id="PIRSF000445">
    <property type="entry name" value="4pyrrol_synth_GluRdtase"/>
    <property type="match status" value="1"/>
</dbReference>
<dbReference type="SUPFAM" id="SSF69742">
    <property type="entry name" value="Glutamyl tRNA-reductase catalytic, N-terminal domain"/>
    <property type="match status" value="1"/>
</dbReference>
<dbReference type="InterPro" id="IPR015896">
    <property type="entry name" value="4pyrrol_synth_GluRdtase_dimer"/>
</dbReference>
<dbReference type="SUPFAM" id="SSF69075">
    <property type="entry name" value="Glutamyl tRNA-reductase dimerization domain"/>
    <property type="match status" value="1"/>
</dbReference>
<dbReference type="InterPro" id="IPR015895">
    <property type="entry name" value="4pyrrol_synth_GluRdtase_N"/>
</dbReference>
<dbReference type="InterPro" id="IPR036343">
    <property type="entry name" value="GluRdtase_N_sf"/>
</dbReference>
<feature type="binding site" evidence="8">
    <location>
        <begin position="187"/>
        <end position="192"/>
    </location>
    <ligand>
        <name>NADP(+)</name>
        <dbReference type="ChEBI" id="CHEBI:58349"/>
    </ligand>
</feature>
<keyword evidence="5 8" id="KW-0560">Oxidoreductase</keyword>
<feature type="binding site" evidence="8">
    <location>
        <position position="107"/>
    </location>
    <ligand>
        <name>substrate</name>
    </ligand>
</feature>
<proteinExistence type="inferred from homology"/>
<dbReference type="Gene3D" id="3.30.460.30">
    <property type="entry name" value="Glutamyl-tRNA reductase, N-terminal domain"/>
    <property type="match status" value="1"/>
</dbReference>
<feature type="domain" description="Tetrapyrrole biosynthesis glutamyl-tRNA reductase dimerisation" evidence="10">
    <location>
        <begin position="318"/>
        <end position="413"/>
    </location>
</feature>
<dbReference type="EMBL" id="JBHSAF010000015">
    <property type="protein sequence ID" value="MFC3914867.1"/>
    <property type="molecule type" value="Genomic_DNA"/>
</dbReference>
<evidence type="ECO:0000259" key="10">
    <source>
        <dbReference type="Pfam" id="PF00745"/>
    </source>
</evidence>
<protein>
    <recommendedName>
        <fullName evidence="3 8">Glutamyl-tRNA reductase</fullName>
        <shortName evidence="8">GluTR</shortName>
        <ecNumber evidence="3 8">1.2.1.70</ecNumber>
    </recommendedName>
</protein>
<evidence type="ECO:0000256" key="4">
    <source>
        <dbReference type="ARBA" id="ARBA00022857"/>
    </source>
</evidence>
<organism evidence="13 14">
    <name type="scientific">Pseudaeromonas sharmana</name>
    <dbReference type="NCBI Taxonomy" id="328412"/>
    <lineage>
        <taxon>Bacteria</taxon>
        <taxon>Pseudomonadati</taxon>
        <taxon>Pseudomonadota</taxon>
        <taxon>Gammaproteobacteria</taxon>
        <taxon>Aeromonadales</taxon>
        <taxon>Aeromonadaceae</taxon>
        <taxon>Pseudaeromonas</taxon>
    </lineage>
</organism>
<dbReference type="Proteomes" id="UP001595692">
    <property type="component" value="Unassembled WGS sequence"/>
</dbReference>
<feature type="active site" description="Nucleophile" evidence="8">
    <location>
        <position position="50"/>
    </location>
</feature>
<evidence type="ECO:0000259" key="12">
    <source>
        <dbReference type="Pfam" id="PF05201"/>
    </source>
</evidence>
<reference evidence="14" key="1">
    <citation type="journal article" date="2019" name="Int. J. Syst. Evol. Microbiol.">
        <title>The Global Catalogue of Microorganisms (GCM) 10K type strain sequencing project: providing services to taxonomists for standard genome sequencing and annotation.</title>
        <authorList>
            <consortium name="The Broad Institute Genomics Platform"/>
            <consortium name="The Broad Institute Genome Sequencing Center for Infectious Disease"/>
            <person name="Wu L."/>
            <person name="Ma J."/>
        </authorList>
    </citation>
    <scope>NUCLEOTIDE SEQUENCE [LARGE SCALE GENOMIC DNA]</scope>
    <source>
        <strain evidence="14">CCUG 54939</strain>
    </source>
</reference>
<comment type="subunit">
    <text evidence="8">Homodimer.</text>
</comment>
<comment type="catalytic activity">
    <reaction evidence="7 8 9">
        <text>(S)-4-amino-5-oxopentanoate + tRNA(Glu) + NADP(+) = L-glutamyl-tRNA(Glu) + NADPH + H(+)</text>
        <dbReference type="Rhea" id="RHEA:12344"/>
        <dbReference type="Rhea" id="RHEA-COMP:9663"/>
        <dbReference type="Rhea" id="RHEA-COMP:9680"/>
        <dbReference type="ChEBI" id="CHEBI:15378"/>
        <dbReference type="ChEBI" id="CHEBI:57501"/>
        <dbReference type="ChEBI" id="CHEBI:57783"/>
        <dbReference type="ChEBI" id="CHEBI:58349"/>
        <dbReference type="ChEBI" id="CHEBI:78442"/>
        <dbReference type="ChEBI" id="CHEBI:78520"/>
        <dbReference type="EC" id="1.2.1.70"/>
    </reaction>
</comment>
<keyword evidence="6 8" id="KW-0627">Porphyrin biosynthesis</keyword>
<keyword evidence="14" id="KW-1185">Reference proteome</keyword>
<feature type="binding site" evidence="8">
    <location>
        <position position="118"/>
    </location>
    <ligand>
        <name>substrate</name>
    </ligand>
</feature>
<dbReference type="HAMAP" id="MF_00087">
    <property type="entry name" value="Glu_tRNA_reductase"/>
    <property type="match status" value="1"/>
</dbReference>
<feature type="binding site" evidence="8">
    <location>
        <begin position="112"/>
        <end position="114"/>
    </location>
    <ligand>
        <name>substrate</name>
    </ligand>
</feature>
<dbReference type="GO" id="GO:0008883">
    <property type="term" value="F:glutamyl-tRNA reductase activity"/>
    <property type="evidence" value="ECO:0007669"/>
    <property type="project" value="UniProtKB-EC"/>
</dbReference>
<evidence type="ECO:0000256" key="6">
    <source>
        <dbReference type="ARBA" id="ARBA00023244"/>
    </source>
</evidence>
<dbReference type="InterPro" id="IPR000343">
    <property type="entry name" value="4pyrrol_synth_GluRdtase"/>
</dbReference>
<evidence type="ECO:0000313" key="13">
    <source>
        <dbReference type="EMBL" id="MFC3914867.1"/>
    </source>
</evidence>
<evidence type="ECO:0000256" key="3">
    <source>
        <dbReference type="ARBA" id="ARBA00012970"/>
    </source>
</evidence>
<sequence>MSFFVLGLNHKTAPLSLRERVAFGPENIHLALDELRQQPGIQEACILSTCNRTELYCVVTEGHEGRVRDWWQRHRHVRGDELSGCLYQHQDDEAVRHLMRVACGLDSLVLGEPQILGQLKQAVDLARQHGGLKALLGRLFERSFSVAKRVRTQTGIGAHGVSVAFVAVSLARQIFANMSQTKVLLIGAGETIELAGRHLHALQVGRMTVANRTLQRAQAIAGEWGAEVITLDEIPECLVDTDMVITSTASPLPLLGKGLLERVLRLRRHKPMLLIDLAVPRDIEPEVGELSDAYLYSVDDLQDIVAENQSARQQAARQAELLIGEERQRFMSWYRALPTQEQIRRYRDQAASWQQDELQRALQLLQQGQAPDAVLNELAHRLTNKLLHAPTEALRQAGESGDRETLAILSQALGIDSRPSVEP</sequence>
<dbReference type="Pfam" id="PF05201">
    <property type="entry name" value="GlutR_N"/>
    <property type="match status" value="1"/>
</dbReference>
<evidence type="ECO:0000313" key="14">
    <source>
        <dbReference type="Proteomes" id="UP001595692"/>
    </source>
</evidence>
<dbReference type="Pfam" id="PF01488">
    <property type="entry name" value="Shikimate_DH"/>
    <property type="match status" value="1"/>
</dbReference>
<comment type="pathway">
    <text evidence="1 8 9">Porphyrin-containing compound metabolism; protoporphyrin-IX biosynthesis; 5-aminolevulinate from L-glutamyl-tRNA(Glu): step 1/2.</text>
</comment>
<feature type="binding site" evidence="8">
    <location>
        <begin position="49"/>
        <end position="52"/>
    </location>
    <ligand>
        <name>substrate</name>
    </ligand>
</feature>
<dbReference type="SUPFAM" id="SSF51735">
    <property type="entry name" value="NAD(P)-binding Rossmann-fold domains"/>
    <property type="match status" value="1"/>
</dbReference>
<dbReference type="PANTHER" id="PTHR43013">
    <property type="entry name" value="GLUTAMYL-TRNA REDUCTASE"/>
    <property type="match status" value="1"/>
</dbReference>
<evidence type="ECO:0000256" key="7">
    <source>
        <dbReference type="ARBA" id="ARBA00047464"/>
    </source>
</evidence>
<evidence type="ECO:0000256" key="5">
    <source>
        <dbReference type="ARBA" id="ARBA00023002"/>
    </source>
</evidence>
<accession>A0ABV8CSE8</accession>
<evidence type="ECO:0000256" key="9">
    <source>
        <dbReference type="RuleBase" id="RU000584"/>
    </source>
</evidence>
<evidence type="ECO:0000256" key="1">
    <source>
        <dbReference type="ARBA" id="ARBA00005059"/>
    </source>
</evidence>
<feature type="domain" description="Quinate/shikimate 5-dehydrogenase/glutamyl-tRNA reductase" evidence="11">
    <location>
        <begin position="170"/>
        <end position="304"/>
    </location>
</feature>
<dbReference type="EC" id="1.2.1.70" evidence="3 8"/>
<dbReference type="CDD" id="cd05213">
    <property type="entry name" value="NAD_bind_Glutamyl_tRNA_reduct"/>
    <property type="match status" value="1"/>
</dbReference>
<keyword evidence="4 8" id="KW-0521">NADP</keyword>
<dbReference type="PROSITE" id="PS00747">
    <property type="entry name" value="GLUTR"/>
    <property type="match status" value="1"/>
</dbReference>
<comment type="caution">
    <text evidence="13">The sequence shown here is derived from an EMBL/GenBank/DDBJ whole genome shotgun (WGS) entry which is preliminary data.</text>
</comment>
<feature type="domain" description="Glutamyl-tRNA reductase N-terminal" evidence="12">
    <location>
        <begin position="6"/>
        <end position="154"/>
    </location>
</feature>
<feature type="site" description="Important for activity" evidence="8">
    <location>
        <position position="97"/>
    </location>
</feature>
<dbReference type="Gene3D" id="3.40.50.720">
    <property type="entry name" value="NAD(P)-binding Rossmann-like Domain"/>
    <property type="match status" value="1"/>
</dbReference>
<dbReference type="InterPro" id="IPR036453">
    <property type="entry name" value="GluRdtase_dimer_dom_sf"/>
</dbReference>
<comment type="domain">
    <text evidence="8">Possesses an unusual extended V-shaped dimeric structure with each monomer consisting of three distinct domains arranged along a curved 'spinal' alpha-helix. The N-terminal catalytic domain specifically recognizes the glutamate moiety of the substrate. The second domain is the NADPH-binding domain, and the third C-terminal domain is responsible for dimerization.</text>
</comment>
<gene>
    <name evidence="8 13" type="primary">hemA</name>
    <name evidence="13" type="ORF">ACFOSS_15565</name>
</gene>
<comment type="function">
    <text evidence="8">Catalyzes the NADPH-dependent reduction of glutamyl-tRNA(Glu) to glutamate 1-semialdehyde (GSA).</text>
</comment>
<dbReference type="InterPro" id="IPR006151">
    <property type="entry name" value="Shikm_DH/Glu-tRNA_Rdtase"/>
</dbReference>
<comment type="miscellaneous">
    <text evidence="8">During catalysis, the active site Cys acts as a nucleophile attacking the alpha-carbonyl group of tRNA-bound glutamate with the formation of a thioester intermediate between enzyme and glutamate, and the concomitant release of tRNA(Glu). The thioester intermediate is finally reduced by direct hydride transfer from NADPH, to form the product GSA.</text>
</comment>